<dbReference type="GO" id="GO:0003899">
    <property type="term" value="F:DNA-directed RNA polymerase activity"/>
    <property type="evidence" value="ECO:0007669"/>
    <property type="project" value="InterPro"/>
</dbReference>
<dbReference type="SUPFAM" id="SSF46924">
    <property type="entry name" value="RNA polymerase subunit RPB10"/>
    <property type="match status" value="1"/>
</dbReference>
<dbReference type="GO" id="GO:0003677">
    <property type="term" value="F:DNA binding"/>
    <property type="evidence" value="ECO:0007669"/>
    <property type="project" value="InterPro"/>
</dbReference>
<dbReference type="InterPro" id="IPR000268">
    <property type="entry name" value="RPABC5/Rpb10"/>
</dbReference>
<organism evidence="1">
    <name type="scientific">Megaviridae environmental sample</name>
    <dbReference type="NCBI Taxonomy" id="1737588"/>
    <lineage>
        <taxon>Viruses</taxon>
        <taxon>Varidnaviria</taxon>
        <taxon>Bamfordvirae</taxon>
        <taxon>Nucleocytoviricota</taxon>
        <taxon>Megaviricetes</taxon>
        <taxon>Imitervirales</taxon>
        <taxon>Mimiviridae</taxon>
        <taxon>environmental samples</taxon>
    </lineage>
</organism>
<accession>A0A5J6VKM1</accession>
<proteinExistence type="predicted"/>
<dbReference type="GO" id="GO:0006351">
    <property type="term" value="P:DNA-templated transcription"/>
    <property type="evidence" value="ECO:0007669"/>
    <property type="project" value="InterPro"/>
</dbReference>
<dbReference type="InterPro" id="IPR023580">
    <property type="entry name" value="RNA_pol_su_RPB10"/>
</dbReference>
<dbReference type="Pfam" id="PF01194">
    <property type="entry name" value="RNA_pol_N"/>
    <property type="match status" value="1"/>
</dbReference>
<sequence>MIYPRCPTCGSLLADIQIQWEQRLEIIINNPNITEDEKAAKRTALLDDLGITEYCCRMRVLGAVDLFAISKDVPPYK</sequence>
<protein>
    <submittedName>
        <fullName evidence="1">Uncharacterized protein</fullName>
    </submittedName>
</protein>
<reference evidence="1" key="1">
    <citation type="journal article" date="2019" name="Philos. Trans. R. Soc. Lond., B, Biol. Sci.">
        <title>Targeted metagenomic recovery of four divergent viruses reveals shared and distinctive characteristics of giant viruses of marine eukaryotes.</title>
        <authorList>
            <person name="Needham D.M."/>
            <person name="Poirier C."/>
            <person name="Hehenberger E."/>
            <person name="Jimenez V."/>
            <person name="Swalwell J.E."/>
            <person name="Santoro A.E."/>
            <person name="Worden A.Z."/>
        </authorList>
    </citation>
    <scope>NUCLEOTIDE SEQUENCE</scope>
    <source>
        <strain evidence="1">OPacV-662</strain>
    </source>
</reference>
<dbReference type="Gene3D" id="1.10.10.60">
    <property type="entry name" value="Homeodomain-like"/>
    <property type="match status" value="1"/>
</dbReference>
<dbReference type="EMBL" id="MN448274">
    <property type="protein sequence ID" value="QFG73971.1"/>
    <property type="molecule type" value="Genomic_DNA"/>
</dbReference>
<evidence type="ECO:0000313" key="1">
    <source>
        <dbReference type="EMBL" id="QFG73971.1"/>
    </source>
</evidence>
<name>A0A5J6VKM1_9VIRU</name>